<evidence type="ECO:0000313" key="2">
    <source>
        <dbReference type="Proteomes" id="UP000006872"/>
    </source>
</evidence>
<dbReference type="KEGG" id="esc:Entcl_4054"/>
<evidence type="ECO:0000313" key="1">
    <source>
        <dbReference type="EMBL" id="ADO50287.1"/>
    </source>
</evidence>
<dbReference type="InterPro" id="IPR036388">
    <property type="entry name" value="WH-like_DNA-bd_sf"/>
</dbReference>
<dbReference type="HOGENOM" id="CLU_1522892_0_0_6"/>
<gene>
    <name evidence="1" type="ordered locus">Entcl_4054</name>
</gene>
<dbReference type="STRING" id="701347.Entcl_4054"/>
<dbReference type="EMBL" id="CP002272">
    <property type="protein sequence ID" value="ADO50287.1"/>
    <property type="molecule type" value="Genomic_DNA"/>
</dbReference>
<reference evidence="2" key="1">
    <citation type="submission" date="2010-10" db="EMBL/GenBank/DDBJ databases">
        <title>Complete sequence of Enterobacter cloacae SCF1.</title>
        <authorList>
            <consortium name="US DOE Joint Genome Institute"/>
            <person name="Lucas S."/>
            <person name="Copeland A."/>
            <person name="Lapidus A."/>
            <person name="Cheng J.-F."/>
            <person name="Bruce D."/>
            <person name="Goodwin L."/>
            <person name="Pitluck S."/>
            <person name="Davenport K."/>
            <person name="Detter J.C."/>
            <person name="Han C."/>
            <person name="Tapia R."/>
            <person name="Land M."/>
            <person name="Hauser L."/>
            <person name="Chang Y.-J."/>
            <person name="Jeffries C."/>
            <person name="Kyrpides N."/>
            <person name="Ivanova N."/>
            <person name="Mikhailova N."/>
            <person name="DeAngelis K."/>
            <person name="Arkin A.P."/>
            <person name="Chivian D."/>
            <person name="Edwards B."/>
            <person name="Woo H."/>
            <person name="Hazen T.C."/>
            <person name="Woyke T."/>
        </authorList>
    </citation>
    <scope>NUCLEOTIDE SEQUENCE [LARGE SCALE GENOMIC DNA]</scope>
    <source>
        <strain evidence="2">SCF1</strain>
    </source>
</reference>
<dbReference type="InterPro" id="IPR016032">
    <property type="entry name" value="Sig_transdc_resp-reg_C-effctor"/>
</dbReference>
<keyword evidence="2" id="KW-1185">Reference proteome</keyword>
<accession>E3G1K2</accession>
<dbReference type="RefSeq" id="WP_013368003.1">
    <property type="nucleotide sequence ID" value="NC_014618.1"/>
</dbReference>
<sequence>MIFMVTKDAFLFQGVTHLLKNERVIKLEKISDLNHHAADSSSKVIIDVYHNNVIDDATVSMLQTLEVGGIIMLAPFHISKIKSRSALFFVNRKMQIANWISLLTDSRASYRKPKMGFSHNQFKIVSHILNQEDPDDITSALNISEQTLRSQKFNIMFKLKLRRMSDIVTLNISPYF</sequence>
<dbReference type="GO" id="GO:0006355">
    <property type="term" value="P:regulation of DNA-templated transcription"/>
    <property type="evidence" value="ECO:0007669"/>
    <property type="project" value="InterPro"/>
</dbReference>
<name>E3G1K2_ENTLS</name>
<dbReference type="GO" id="GO:0003677">
    <property type="term" value="F:DNA binding"/>
    <property type="evidence" value="ECO:0007669"/>
    <property type="project" value="InterPro"/>
</dbReference>
<dbReference type="Gene3D" id="1.10.10.10">
    <property type="entry name" value="Winged helix-like DNA-binding domain superfamily/Winged helix DNA-binding domain"/>
    <property type="match status" value="1"/>
</dbReference>
<organism evidence="1 2">
    <name type="scientific">Enterobacter lignolyticus (strain SCF1)</name>
    <dbReference type="NCBI Taxonomy" id="701347"/>
    <lineage>
        <taxon>Bacteria</taxon>
        <taxon>Pseudomonadati</taxon>
        <taxon>Pseudomonadota</taxon>
        <taxon>Gammaproteobacteria</taxon>
        <taxon>Enterobacterales</taxon>
        <taxon>Enterobacteriaceae</taxon>
        <taxon>Pluralibacter</taxon>
    </lineage>
</organism>
<proteinExistence type="predicted"/>
<dbReference type="Proteomes" id="UP000006872">
    <property type="component" value="Chromosome"/>
</dbReference>
<dbReference type="eggNOG" id="COG2771">
    <property type="taxonomic scope" value="Bacteria"/>
</dbReference>
<dbReference type="SUPFAM" id="SSF46894">
    <property type="entry name" value="C-terminal effector domain of the bipartite response regulators"/>
    <property type="match status" value="1"/>
</dbReference>
<protein>
    <submittedName>
        <fullName evidence="1">Transcriptional regulator GadE</fullName>
    </submittedName>
</protein>
<reference evidence="1 2" key="2">
    <citation type="journal article" date="2011" name="Stand. Genomic Sci.">
        <title>Complete genome sequence of 'Enterobacter lignolyticus' SCF1.</title>
        <authorList>
            <person name="Deangelis K.M."/>
            <person name="D'Haeseleer P."/>
            <person name="Chivian D."/>
            <person name="Fortney J.L."/>
            <person name="Khudyakov J."/>
            <person name="Simmons B."/>
            <person name="Woo H."/>
            <person name="Arkin A.P."/>
            <person name="Davenport K.W."/>
            <person name="Goodwin L."/>
            <person name="Chen A."/>
            <person name="Ivanova N."/>
            <person name="Kyrpides N.C."/>
            <person name="Mavromatis K."/>
            <person name="Woyke T."/>
            <person name="Hazen T.C."/>
        </authorList>
    </citation>
    <scope>NUCLEOTIDE SEQUENCE [LARGE SCALE GENOMIC DNA]</scope>
    <source>
        <strain evidence="1 2">SCF1</strain>
    </source>
</reference>
<dbReference type="AlphaFoldDB" id="E3G1K2"/>